<evidence type="ECO:0000313" key="1">
    <source>
        <dbReference type="EMBL" id="OAF99313.1"/>
    </source>
</evidence>
<organism evidence="1 2">
    <name type="scientific">Paraphaeosphaeria sporulosa</name>
    <dbReference type="NCBI Taxonomy" id="1460663"/>
    <lineage>
        <taxon>Eukaryota</taxon>
        <taxon>Fungi</taxon>
        <taxon>Dikarya</taxon>
        <taxon>Ascomycota</taxon>
        <taxon>Pezizomycotina</taxon>
        <taxon>Dothideomycetes</taxon>
        <taxon>Pleosporomycetidae</taxon>
        <taxon>Pleosporales</taxon>
        <taxon>Massarineae</taxon>
        <taxon>Didymosphaeriaceae</taxon>
        <taxon>Paraphaeosphaeria</taxon>
    </lineage>
</organism>
<dbReference type="EMBL" id="KV441562">
    <property type="protein sequence ID" value="OAF99313.1"/>
    <property type="molecule type" value="Genomic_DNA"/>
</dbReference>
<dbReference type="Proteomes" id="UP000077069">
    <property type="component" value="Unassembled WGS sequence"/>
</dbReference>
<keyword evidence="2" id="KW-1185">Reference proteome</keyword>
<dbReference type="InParanoid" id="A0A177BV13"/>
<name>A0A177BV13_9PLEO</name>
<reference evidence="1 2" key="1">
    <citation type="submission" date="2016-05" db="EMBL/GenBank/DDBJ databases">
        <title>Comparative analysis of secretome profiles of manganese(II)-oxidizing ascomycete fungi.</title>
        <authorList>
            <consortium name="DOE Joint Genome Institute"/>
            <person name="Zeiner C.A."/>
            <person name="Purvine S.O."/>
            <person name="Zink E.M."/>
            <person name="Wu S."/>
            <person name="Pasa-Tolic L."/>
            <person name="Chaput D.L."/>
            <person name="Haridas S."/>
            <person name="Grigoriev I.V."/>
            <person name="Santelli C.M."/>
            <person name="Hansel C.M."/>
        </authorList>
    </citation>
    <scope>NUCLEOTIDE SEQUENCE [LARGE SCALE GENOMIC DNA]</scope>
    <source>
        <strain evidence="1 2">AP3s5-JAC2a</strain>
    </source>
</reference>
<sequence>MTPLYLVIKTQTTHDAKPNYAATSLVPSGLPFPAAHTPSPFNPIRSHHIARNIPHTTADVTENYDVRISWEHDTSACVSVVASSNDKEAAGIVMHEAVDVFVAEAAAELARGEEHVKRRTKTTYDGEYDLVFAAGMRTGKGGNVGFEMFCVEIAPGVGLRYGVYAGVDRGEEREGVEMGDALF</sequence>
<dbReference type="AlphaFoldDB" id="A0A177BV13"/>
<evidence type="ECO:0000313" key="2">
    <source>
        <dbReference type="Proteomes" id="UP000077069"/>
    </source>
</evidence>
<accession>A0A177BV13</accession>
<gene>
    <name evidence="1" type="ORF">CC84DRAFT_1222999</name>
</gene>
<proteinExistence type="predicted"/>
<dbReference type="OrthoDB" id="3793261at2759"/>
<dbReference type="GeneID" id="28766937"/>
<protein>
    <submittedName>
        <fullName evidence="1">Uncharacterized protein</fullName>
    </submittedName>
</protein>
<dbReference type="RefSeq" id="XP_018029679.1">
    <property type="nucleotide sequence ID" value="XM_018183451.1"/>
</dbReference>